<evidence type="ECO:0000313" key="2">
    <source>
        <dbReference type="EMBL" id="AZE47138.1"/>
    </source>
</evidence>
<sequence length="209" mass="24422">MELLKTIKDEWAVISTTPFTFLTLAALMFAAAYFAARWRYMALVDQAKAKQETLAERLHLRSEQTESYREKASKYDQMLAEVVDSGATELRDRTLNLVVKLREFIGRYQRLDTSSVGTRWFEETHAGTDSGEEQRWARYARLMINSAMERNNEYEQRFKTDVLILRDELLSRLPDYMPDDSHGLTYEDQISHATLNYIADDLERMANLL</sequence>
<organism evidence="2 3">
    <name type="scientific">Pseudomonas chlororaphis</name>
    <dbReference type="NCBI Taxonomy" id="587753"/>
    <lineage>
        <taxon>Bacteria</taxon>
        <taxon>Pseudomonadati</taxon>
        <taxon>Pseudomonadota</taxon>
        <taxon>Gammaproteobacteria</taxon>
        <taxon>Pseudomonadales</taxon>
        <taxon>Pseudomonadaceae</taxon>
        <taxon>Pseudomonas</taxon>
    </lineage>
</organism>
<dbReference type="AlphaFoldDB" id="A0A3G7TKM4"/>
<evidence type="ECO:0000313" key="3">
    <source>
        <dbReference type="Proteomes" id="UP000268048"/>
    </source>
</evidence>
<reference evidence="2 3" key="1">
    <citation type="submission" date="2018-03" db="EMBL/GenBank/DDBJ databases">
        <title>Diversity of phytobeneficial traits revealed by whole-genome analysis of worldwide-isolated phenazine-producing Pseudomonas spp.</title>
        <authorList>
            <person name="Biessy A."/>
            <person name="Novinscak A."/>
            <person name="Blom J."/>
            <person name="Leger G."/>
            <person name="Thomashow L.S."/>
            <person name="Cazorla F.M."/>
            <person name="Josic D."/>
            <person name="Filion M."/>
        </authorList>
    </citation>
    <scope>NUCLEOTIDE SEQUENCE [LARGE SCALE GENOMIC DNA]</scope>
    <source>
        <strain evidence="2 3">B25</strain>
    </source>
</reference>
<accession>A0A3G7TKM4</accession>
<proteinExistence type="predicted"/>
<keyword evidence="1" id="KW-0472">Membrane</keyword>
<keyword evidence="1" id="KW-1133">Transmembrane helix</keyword>
<gene>
    <name evidence="2" type="ORF">C4K04_1448</name>
</gene>
<dbReference type="EMBL" id="CP027753">
    <property type="protein sequence ID" value="AZE47138.1"/>
    <property type="molecule type" value="Genomic_DNA"/>
</dbReference>
<feature type="transmembrane region" description="Helical" evidence="1">
    <location>
        <begin position="12"/>
        <end position="36"/>
    </location>
</feature>
<evidence type="ECO:0000256" key="1">
    <source>
        <dbReference type="SAM" id="Phobius"/>
    </source>
</evidence>
<dbReference type="Proteomes" id="UP000268048">
    <property type="component" value="Chromosome"/>
</dbReference>
<name>A0A3G7TKM4_9PSED</name>
<dbReference type="RefSeq" id="WP_124319504.1">
    <property type="nucleotide sequence ID" value="NZ_CP027753.1"/>
</dbReference>
<keyword evidence="1" id="KW-0812">Transmembrane</keyword>
<protein>
    <submittedName>
        <fullName evidence="2">Uncharacterized protein</fullName>
    </submittedName>
</protein>